<keyword evidence="4 6" id="KW-0560">Oxidoreductase</keyword>
<dbReference type="PROSITE" id="PS50222">
    <property type="entry name" value="EF_HAND_2"/>
    <property type="match status" value="1"/>
</dbReference>
<keyword evidence="3" id="KW-0106">Calcium</keyword>
<evidence type="ECO:0000256" key="4">
    <source>
        <dbReference type="ARBA" id="ARBA00023002"/>
    </source>
</evidence>
<protein>
    <recommendedName>
        <fullName evidence="2 6">Proline dehydrogenase</fullName>
        <ecNumber evidence="2 6">1.5.5.2</ecNumber>
    </recommendedName>
</protein>
<keyword evidence="10" id="KW-1185">Reference proteome</keyword>
<dbReference type="InterPro" id="IPR015659">
    <property type="entry name" value="Proline_oxidase"/>
</dbReference>
<proteinExistence type="inferred from homology"/>
<comment type="caution">
    <text evidence="9">The sequence shown here is derived from an EMBL/GenBank/DDBJ whole genome shotgun (WGS) entry which is preliminary data.</text>
</comment>
<comment type="cofactor">
    <cofactor evidence="6">
        <name>FAD</name>
        <dbReference type="ChEBI" id="CHEBI:57692"/>
    </cofactor>
</comment>
<dbReference type="Gene3D" id="3.20.20.220">
    <property type="match status" value="2"/>
</dbReference>
<dbReference type="GO" id="GO:0010133">
    <property type="term" value="P:L-proline catabolic process to L-glutamate"/>
    <property type="evidence" value="ECO:0007669"/>
    <property type="project" value="TreeGrafter"/>
</dbReference>
<reference evidence="10" key="1">
    <citation type="submission" date="2017-01" db="EMBL/GenBank/DDBJ databases">
        <authorList>
            <person name="Wang Y."/>
            <person name="White M."/>
            <person name="Kvist S."/>
            <person name="Moncalvo J.-M."/>
        </authorList>
    </citation>
    <scope>NUCLEOTIDE SEQUENCE [LARGE SCALE GENOMIC DNA]</scope>
    <source>
        <strain evidence="10">ID-206-W2</strain>
    </source>
</reference>
<dbReference type="AlphaFoldDB" id="A0A1R1YNW9"/>
<name>A0A1R1YNW9_9FUNG</name>
<feature type="compositionally biased region" description="Polar residues" evidence="7">
    <location>
        <begin position="133"/>
        <end position="148"/>
    </location>
</feature>
<dbReference type="InterPro" id="IPR029041">
    <property type="entry name" value="FAD-linked_oxidoreductase-like"/>
</dbReference>
<comment type="similarity">
    <text evidence="1 6">Belongs to the proline oxidase family.</text>
</comment>
<dbReference type="PROSITE" id="PS00018">
    <property type="entry name" value="EF_HAND_1"/>
    <property type="match status" value="1"/>
</dbReference>
<feature type="compositionally biased region" description="Low complexity" evidence="7">
    <location>
        <begin position="112"/>
        <end position="121"/>
    </location>
</feature>
<dbReference type="InterPro" id="IPR018247">
    <property type="entry name" value="EF_Hand_1_Ca_BS"/>
</dbReference>
<feature type="domain" description="EF-hand" evidence="8">
    <location>
        <begin position="367"/>
        <end position="402"/>
    </location>
</feature>
<dbReference type="EC" id="1.5.5.2" evidence="2 6"/>
<evidence type="ECO:0000313" key="9">
    <source>
        <dbReference type="EMBL" id="OMJ28584.1"/>
    </source>
</evidence>
<dbReference type="GO" id="GO:0071949">
    <property type="term" value="F:FAD binding"/>
    <property type="evidence" value="ECO:0007669"/>
    <property type="project" value="TreeGrafter"/>
</dbReference>
<dbReference type="Pfam" id="PF01619">
    <property type="entry name" value="Pro_dh"/>
    <property type="match status" value="1"/>
</dbReference>
<evidence type="ECO:0000259" key="8">
    <source>
        <dbReference type="PROSITE" id="PS50222"/>
    </source>
</evidence>
<feature type="region of interest" description="Disordered" evidence="7">
    <location>
        <begin position="112"/>
        <end position="148"/>
    </location>
</feature>
<evidence type="ECO:0000256" key="6">
    <source>
        <dbReference type="RuleBase" id="RU364054"/>
    </source>
</evidence>
<dbReference type="EMBL" id="LSSM01000541">
    <property type="protein sequence ID" value="OMJ28584.1"/>
    <property type="molecule type" value="Genomic_DNA"/>
</dbReference>
<dbReference type="InterPro" id="IPR002872">
    <property type="entry name" value="Proline_DH_dom"/>
</dbReference>
<evidence type="ECO:0000313" key="10">
    <source>
        <dbReference type="Proteomes" id="UP000187429"/>
    </source>
</evidence>
<keyword evidence="6" id="KW-0274">FAD</keyword>
<keyword evidence="5 6" id="KW-0642">Proline metabolism</keyword>
<dbReference type="OrthoDB" id="5464at2759"/>
<evidence type="ECO:0000256" key="3">
    <source>
        <dbReference type="ARBA" id="ARBA00022837"/>
    </source>
</evidence>
<gene>
    <name evidence="9" type="ORF">AYI69_g1940</name>
</gene>
<dbReference type="PANTHER" id="PTHR13914">
    <property type="entry name" value="PROLINE OXIDASE"/>
    <property type="match status" value="1"/>
</dbReference>
<dbReference type="SUPFAM" id="SSF47473">
    <property type="entry name" value="EF-hand"/>
    <property type="match status" value="1"/>
</dbReference>
<dbReference type="GO" id="GO:0004657">
    <property type="term" value="F:proline dehydrogenase activity"/>
    <property type="evidence" value="ECO:0007669"/>
    <property type="project" value="UniProtKB-EC"/>
</dbReference>
<evidence type="ECO:0000256" key="7">
    <source>
        <dbReference type="SAM" id="MobiDB-lite"/>
    </source>
</evidence>
<dbReference type="SUPFAM" id="SSF51730">
    <property type="entry name" value="FAD-linked oxidoreductase"/>
    <property type="match status" value="1"/>
</dbReference>
<comment type="catalytic activity">
    <reaction evidence="6">
        <text>L-proline + a quinone = (S)-1-pyrroline-5-carboxylate + a quinol + H(+)</text>
        <dbReference type="Rhea" id="RHEA:23784"/>
        <dbReference type="ChEBI" id="CHEBI:15378"/>
        <dbReference type="ChEBI" id="CHEBI:17388"/>
        <dbReference type="ChEBI" id="CHEBI:24646"/>
        <dbReference type="ChEBI" id="CHEBI:60039"/>
        <dbReference type="ChEBI" id="CHEBI:132124"/>
        <dbReference type="EC" id="1.5.5.2"/>
    </reaction>
</comment>
<organism evidence="9 10">
    <name type="scientific">Smittium culicis</name>
    <dbReference type="NCBI Taxonomy" id="133412"/>
    <lineage>
        <taxon>Eukaryota</taxon>
        <taxon>Fungi</taxon>
        <taxon>Fungi incertae sedis</taxon>
        <taxon>Zoopagomycota</taxon>
        <taxon>Kickxellomycotina</taxon>
        <taxon>Harpellomycetes</taxon>
        <taxon>Harpellales</taxon>
        <taxon>Legeriomycetaceae</taxon>
        <taxon>Smittium</taxon>
    </lineage>
</organism>
<evidence type="ECO:0000256" key="1">
    <source>
        <dbReference type="ARBA" id="ARBA00005869"/>
    </source>
</evidence>
<dbReference type="InterPro" id="IPR002048">
    <property type="entry name" value="EF_hand_dom"/>
</dbReference>
<dbReference type="PANTHER" id="PTHR13914:SF0">
    <property type="entry name" value="PROLINE DEHYDROGENASE 1, MITOCHONDRIAL"/>
    <property type="match status" value="1"/>
</dbReference>
<comment type="function">
    <text evidence="6">Converts proline to delta-1-pyrroline-5-carboxylate.</text>
</comment>
<dbReference type="GO" id="GO:0005739">
    <property type="term" value="C:mitochondrion"/>
    <property type="evidence" value="ECO:0007669"/>
    <property type="project" value="TreeGrafter"/>
</dbReference>
<dbReference type="Proteomes" id="UP000187429">
    <property type="component" value="Unassembled WGS sequence"/>
</dbReference>
<sequence length="712" mass="80461">MSHYASTRLASITSFYGARAPIPSNSKGKELNIFSLNPNVNKPRSSSFSACRRQVQGNSSEANQKLYKASIISTELSNLKITQRMFSTHKKTRKIDSKVTFSKIAIRNSSISKIKNNNNSEPEPENPSLAIKNGSSNSNTEKLTDSNTSYDIINGNTGEYIRKMHTSELINTMAVFKCCSKEWLVKSSPFLIDLSNQLGMSWLSNSIVKNTFFKVFCAGETETEIVKTVKKLHDNNVKSMLDLSIESDLDMSIIFGGGNKSSLSAKQEKHKREAQNANADNIYNGYIHSIDMASTQPDSFVALKVTGLIPTDSLYRLSRFYFYVKSGYETASRISNASSGAIDYQSFVKNVLLNIPGYNQLRMPQEDINKLSKNIFESIDSNKDGKVDWVDINNGLTINNKLTRSLYLAEDDQNINNINTDNNRVIQGANKFDLDEYDTMINRLTKLATYSKEKKVNLVVDAEHSYFQPTIDQATLEIMRKFNAFTNKSDKDSKSDYYNQKPIFFNTYQLYTKSGLTRLKDDYELSVREGFAFGAKLVRGAYMVQERDLAKKLNYESPINETLQDTHNSYNSGVKFVLERVASRQKKFEELISNNNKSNASAKNEICVSNPVVIVASHNSESAQLAINEFLRLGLPKKSSNISFAQLLGMQDTISYKIAELGFNSYKYVPYGPIEETLPYLTRRAQENSSVLDGSNQEYDILKKELYRRFNI</sequence>
<dbReference type="InterPro" id="IPR011992">
    <property type="entry name" value="EF-hand-dom_pair"/>
</dbReference>
<evidence type="ECO:0000256" key="5">
    <source>
        <dbReference type="ARBA" id="ARBA00023062"/>
    </source>
</evidence>
<keyword evidence="6" id="KW-0285">Flavoprotein</keyword>
<dbReference type="GO" id="GO:0005509">
    <property type="term" value="F:calcium ion binding"/>
    <property type="evidence" value="ECO:0007669"/>
    <property type="project" value="InterPro"/>
</dbReference>
<accession>A0A1R1YNW9</accession>
<evidence type="ECO:0000256" key="2">
    <source>
        <dbReference type="ARBA" id="ARBA00012695"/>
    </source>
</evidence>